<dbReference type="Pfam" id="PF05142">
    <property type="entry name" value="DUF702"/>
    <property type="match status" value="1"/>
</dbReference>
<evidence type="ECO:0000256" key="10">
    <source>
        <dbReference type="ARBA" id="ARBA00023294"/>
    </source>
</evidence>
<dbReference type="InterPro" id="IPR006510">
    <property type="entry name" value="Znf_LRP1"/>
</dbReference>
<name>A0ABQ8IEE0_9ROSI</name>
<protein>
    <submittedName>
        <fullName evidence="12">Uncharacterized protein</fullName>
    </submittedName>
</protein>
<accession>A0ABQ8IEE0</accession>
<comment type="subcellular location">
    <subcellularLocation>
        <location evidence="1">Nucleus</location>
    </subcellularLocation>
</comment>
<evidence type="ECO:0000256" key="4">
    <source>
        <dbReference type="ARBA" id="ARBA00022723"/>
    </source>
</evidence>
<evidence type="ECO:0000256" key="7">
    <source>
        <dbReference type="ARBA" id="ARBA00023125"/>
    </source>
</evidence>
<evidence type="ECO:0000256" key="9">
    <source>
        <dbReference type="ARBA" id="ARBA00023242"/>
    </source>
</evidence>
<evidence type="ECO:0000256" key="2">
    <source>
        <dbReference type="ARBA" id="ARBA00006911"/>
    </source>
</evidence>
<keyword evidence="6" id="KW-0073">Auxin biosynthesis</keyword>
<dbReference type="NCBIfam" id="TIGR01623">
    <property type="entry name" value="put_zinc_LRP1"/>
    <property type="match status" value="1"/>
</dbReference>
<dbReference type="InterPro" id="IPR006511">
    <property type="entry name" value="SHI_C"/>
</dbReference>
<keyword evidence="7" id="KW-0238">DNA-binding</keyword>
<reference evidence="12 13" key="1">
    <citation type="submission" date="2021-02" db="EMBL/GenBank/DDBJ databases">
        <title>Plant Genome Project.</title>
        <authorList>
            <person name="Zhang R.-G."/>
        </authorList>
    </citation>
    <scope>NUCLEOTIDE SEQUENCE [LARGE SCALE GENOMIC DNA]</scope>
    <source>
        <tissue evidence="12">Leaves</tissue>
    </source>
</reference>
<dbReference type="Proteomes" id="UP000827721">
    <property type="component" value="Unassembled WGS sequence"/>
</dbReference>
<evidence type="ECO:0000256" key="11">
    <source>
        <dbReference type="SAM" id="MobiDB-lite"/>
    </source>
</evidence>
<evidence type="ECO:0000256" key="8">
    <source>
        <dbReference type="ARBA" id="ARBA00023159"/>
    </source>
</evidence>
<gene>
    <name evidence="12" type="ORF">JRO89_XS02G0035400</name>
</gene>
<proteinExistence type="inferred from homology"/>
<dbReference type="PANTHER" id="PTHR31604:SF16">
    <property type="entry name" value="PROTEIN SHI RELATED SEQUENCE 3"/>
    <property type="match status" value="1"/>
</dbReference>
<evidence type="ECO:0000313" key="13">
    <source>
        <dbReference type="Proteomes" id="UP000827721"/>
    </source>
</evidence>
<keyword evidence="4" id="KW-0479">Metal-binding</keyword>
<keyword evidence="8" id="KW-0010">Activator</keyword>
<dbReference type="EMBL" id="JAFEMO010000002">
    <property type="protein sequence ID" value="KAH7575013.1"/>
    <property type="molecule type" value="Genomic_DNA"/>
</dbReference>
<feature type="region of interest" description="Disordered" evidence="11">
    <location>
        <begin position="155"/>
        <end position="190"/>
    </location>
</feature>
<dbReference type="NCBIfam" id="TIGR01624">
    <property type="entry name" value="LRP1_Cterm"/>
    <property type="match status" value="1"/>
</dbReference>
<evidence type="ECO:0000256" key="5">
    <source>
        <dbReference type="ARBA" id="ARBA00022833"/>
    </source>
</evidence>
<comment type="similarity">
    <text evidence="2">Belongs to the SHI protein family.</text>
</comment>
<keyword evidence="5" id="KW-0862">Zinc</keyword>
<comment type="caution">
    <text evidence="12">The sequence shown here is derived from an EMBL/GenBank/DDBJ whole genome shotgun (WGS) entry which is preliminary data.</text>
</comment>
<keyword evidence="9" id="KW-0539">Nucleus</keyword>
<keyword evidence="3" id="KW-0217">Developmental protein</keyword>
<evidence type="ECO:0000256" key="1">
    <source>
        <dbReference type="ARBA" id="ARBA00004123"/>
    </source>
</evidence>
<sequence>MLGGGSNSSGSTSTRCKDCGNQAKKNCVYMRCRTCCKRKGFQCQTHIKSTWIPAYRRHQKQYHQQHQLIIASQPTVQEQQLLQGHNSTYNPKRIRENPSSGLEVGNFPVQMSSESTFHCVRVSSIDEGIDQYAYHTSVNIGGHIFKGILYDQGPDAGHHHHHHHQSCNYTVGESSSSEPVPLPPSQQQHQPDFTVNVATTTCTTSSAATDHHHQTPIPSPYNTFPFSPFMPGTQFFPHPKS</sequence>
<evidence type="ECO:0000313" key="12">
    <source>
        <dbReference type="EMBL" id="KAH7575013.1"/>
    </source>
</evidence>
<evidence type="ECO:0000256" key="6">
    <source>
        <dbReference type="ARBA" id="ARBA00023070"/>
    </source>
</evidence>
<dbReference type="PANTHER" id="PTHR31604">
    <property type="entry name" value="PROTEIN LATERAL ROOT PRIMORDIUM 1"/>
    <property type="match status" value="1"/>
</dbReference>
<dbReference type="InterPro" id="IPR007818">
    <property type="entry name" value="SHI"/>
</dbReference>
<evidence type="ECO:0000256" key="3">
    <source>
        <dbReference type="ARBA" id="ARBA00022473"/>
    </source>
</evidence>
<keyword evidence="10" id="KW-0927">Auxin signaling pathway</keyword>
<keyword evidence="13" id="KW-1185">Reference proteome</keyword>
<organism evidence="12 13">
    <name type="scientific">Xanthoceras sorbifolium</name>
    <dbReference type="NCBI Taxonomy" id="99658"/>
    <lineage>
        <taxon>Eukaryota</taxon>
        <taxon>Viridiplantae</taxon>
        <taxon>Streptophyta</taxon>
        <taxon>Embryophyta</taxon>
        <taxon>Tracheophyta</taxon>
        <taxon>Spermatophyta</taxon>
        <taxon>Magnoliopsida</taxon>
        <taxon>eudicotyledons</taxon>
        <taxon>Gunneridae</taxon>
        <taxon>Pentapetalae</taxon>
        <taxon>rosids</taxon>
        <taxon>malvids</taxon>
        <taxon>Sapindales</taxon>
        <taxon>Sapindaceae</taxon>
        <taxon>Xanthoceroideae</taxon>
        <taxon>Xanthoceras</taxon>
    </lineage>
</organism>